<dbReference type="NCBIfam" id="TIGR04183">
    <property type="entry name" value="Por_Secre_tail"/>
    <property type="match status" value="1"/>
</dbReference>
<protein>
    <submittedName>
        <fullName evidence="3">T9SS type A sorting domain-containing protein</fullName>
    </submittedName>
</protein>
<name>A0ABY4KI32_9FLAO</name>
<keyword evidence="4" id="KW-1185">Reference proteome</keyword>
<organism evidence="3 4">
    <name type="scientific">Flavobacterium azooxidireducens</name>
    <dbReference type="NCBI Taxonomy" id="1871076"/>
    <lineage>
        <taxon>Bacteria</taxon>
        <taxon>Pseudomonadati</taxon>
        <taxon>Bacteroidota</taxon>
        <taxon>Flavobacteriia</taxon>
        <taxon>Flavobacteriales</taxon>
        <taxon>Flavobacteriaceae</taxon>
        <taxon>Flavobacterium</taxon>
    </lineage>
</organism>
<feature type="domain" description="Secretion system C-terminal sorting" evidence="2">
    <location>
        <begin position="628"/>
        <end position="700"/>
    </location>
</feature>
<evidence type="ECO:0000256" key="1">
    <source>
        <dbReference type="ARBA" id="ARBA00022729"/>
    </source>
</evidence>
<dbReference type="RefSeq" id="WP_248436372.1">
    <property type="nucleotide sequence ID" value="NZ_CP096205.1"/>
</dbReference>
<dbReference type="SUPFAM" id="SSF53474">
    <property type="entry name" value="alpha/beta-Hydrolases"/>
    <property type="match status" value="1"/>
</dbReference>
<accession>A0ABY4KI32</accession>
<sequence>MQRNAYLVQDIIKWVNSVKQGSLPNVVLGQSMGGVLARYALRDMENQLASSGDQTWNHQANLYISHDAPHQGANIPVGIQYFARHLANQFIDTPVGDYQIELDGGNNISIADIQNLLNAQGTKQLLANYINSSFALDNSAFNTFQTELRNLGYPQQTRNVALSNGNHCANPQSFNPGANLFTLNGNASTTALTTFLTALIEPITGISAPILAFEFNEPGLLLGMLPGSSSFAMNFKANALPTAGSTIQVYHGSISYTKKIFSLFGWNPKITVSLTSRSHNNPALLSYDYYPGGKYQLPFNFSTSTINNDFINLGISAYLAPSFNFIPTPSALDVGNGNIVLNNNDYFVKYNSLTPPTGSRTIPFNNFTTSHNTSGINENHISFNTRNGNWLALELDNITNNEDVFNCTYNCDGRNNVITGVNEICNNISKTFTAPSGGTFYNWQIIEGAHLVNSIGNSTQNFTLTALPNVYGYVKLSLTMGDDPQNNGGGRCGNITLTKNIWIGKPYVFGANPNPAELEYYVNEVCPIEPMTLCLGGGDIYENKKTICVAGLDANSHWEIVKLTTNFNFSRSNNEIYITPYSLGQISFKVRVSNSCDVSNWAFYTMNVINCNGNNFMMINEQSSTYKIYPNPSKDDVFIDLRDQNNKPDSNSKIYGELFDLMGLVKSKVEIFDNKATFSVRDLNKGIYILKIYIDDQIESHQIAVE</sequence>
<proteinExistence type="predicted"/>
<dbReference type="InterPro" id="IPR029058">
    <property type="entry name" value="AB_hydrolase_fold"/>
</dbReference>
<reference evidence="3" key="1">
    <citation type="submission" date="2022-04" db="EMBL/GenBank/DDBJ databases">
        <title>Consumption of N2O by Flavobacterium azooxidireducens sp. nov. isolated from Decomposing Leaf Litter of Phragmites australis (Cav.).</title>
        <authorList>
            <person name="Behrendt U."/>
            <person name="Spanner T."/>
            <person name="Augustin J."/>
            <person name="Horn M.A."/>
            <person name="Kolb S."/>
            <person name="Ulrich A."/>
        </authorList>
    </citation>
    <scope>NUCLEOTIDE SEQUENCE</scope>
    <source>
        <strain evidence="3">IGB 4-14</strain>
    </source>
</reference>
<dbReference type="EMBL" id="CP096205">
    <property type="protein sequence ID" value="UPQ80478.1"/>
    <property type="molecule type" value="Genomic_DNA"/>
</dbReference>
<dbReference type="InterPro" id="IPR026444">
    <property type="entry name" value="Secre_tail"/>
</dbReference>
<dbReference type="Proteomes" id="UP000830583">
    <property type="component" value="Chromosome"/>
</dbReference>
<evidence type="ECO:0000313" key="3">
    <source>
        <dbReference type="EMBL" id="UPQ80478.1"/>
    </source>
</evidence>
<gene>
    <name evidence="3" type="ORF">M0M57_06465</name>
</gene>
<dbReference type="Pfam" id="PF18962">
    <property type="entry name" value="Por_Secre_tail"/>
    <property type="match status" value="1"/>
</dbReference>
<evidence type="ECO:0000313" key="4">
    <source>
        <dbReference type="Proteomes" id="UP000830583"/>
    </source>
</evidence>
<keyword evidence="1" id="KW-0732">Signal</keyword>
<evidence type="ECO:0000259" key="2">
    <source>
        <dbReference type="Pfam" id="PF18962"/>
    </source>
</evidence>